<feature type="transmembrane region" description="Helical" evidence="2">
    <location>
        <begin position="323"/>
        <end position="344"/>
    </location>
</feature>
<evidence type="ECO:0000256" key="1">
    <source>
        <dbReference type="SAM" id="MobiDB-lite"/>
    </source>
</evidence>
<feature type="compositionally biased region" description="Acidic residues" evidence="1">
    <location>
        <begin position="62"/>
        <end position="73"/>
    </location>
</feature>
<reference evidence="3 4" key="1">
    <citation type="journal article" date="2013" name="BMC Genomics">
        <title>Reconstruction of the lipid metabolism for the microalga Monoraphidium neglectum from its genome sequence reveals characteristics suitable for biofuel production.</title>
        <authorList>
            <person name="Bogen C."/>
            <person name="Al-Dilaimi A."/>
            <person name="Albersmeier A."/>
            <person name="Wichmann J."/>
            <person name="Grundmann M."/>
            <person name="Rupp O."/>
            <person name="Lauersen K.J."/>
            <person name="Blifernez-Klassen O."/>
            <person name="Kalinowski J."/>
            <person name="Goesmann A."/>
            <person name="Mussgnug J.H."/>
            <person name="Kruse O."/>
        </authorList>
    </citation>
    <scope>NUCLEOTIDE SEQUENCE [LARGE SCALE GENOMIC DNA]</scope>
    <source>
        <strain evidence="3 4">SAG 48.87</strain>
    </source>
</reference>
<dbReference type="AlphaFoldDB" id="A0A0D2LB05"/>
<evidence type="ECO:0000313" key="4">
    <source>
        <dbReference type="Proteomes" id="UP000054498"/>
    </source>
</evidence>
<dbReference type="Proteomes" id="UP000054498">
    <property type="component" value="Unassembled WGS sequence"/>
</dbReference>
<organism evidence="3 4">
    <name type="scientific">Monoraphidium neglectum</name>
    <dbReference type="NCBI Taxonomy" id="145388"/>
    <lineage>
        <taxon>Eukaryota</taxon>
        <taxon>Viridiplantae</taxon>
        <taxon>Chlorophyta</taxon>
        <taxon>core chlorophytes</taxon>
        <taxon>Chlorophyceae</taxon>
        <taxon>CS clade</taxon>
        <taxon>Sphaeropleales</taxon>
        <taxon>Selenastraceae</taxon>
        <taxon>Monoraphidium</taxon>
    </lineage>
</organism>
<dbReference type="PANTHER" id="PTHR31600:SF2">
    <property type="entry name" value="GAMETE ENRICHED GENE 10 PROTEIN-RELATED"/>
    <property type="match status" value="1"/>
</dbReference>
<keyword evidence="4" id="KW-1185">Reference proteome</keyword>
<dbReference type="InterPro" id="IPR052994">
    <property type="entry name" value="Tiny_macrocysts_regulators"/>
</dbReference>
<protein>
    <submittedName>
        <fullName evidence="3">Uncharacterized protein</fullName>
    </submittedName>
</protein>
<name>A0A0D2LB05_9CHLO</name>
<evidence type="ECO:0000313" key="3">
    <source>
        <dbReference type="EMBL" id="KIZ03959.1"/>
    </source>
</evidence>
<evidence type="ECO:0000256" key="2">
    <source>
        <dbReference type="SAM" id="Phobius"/>
    </source>
</evidence>
<keyword evidence="2" id="KW-1133">Transmembrane helix</keyword>
<accession>A0A0D2LB05</accession>
<sequence length="518" mass="51494">MAGGAGGATSMAGGGDQSMGGGGGGPGAGAGGDDEDEDEEVKAPKGGKGGARRSVRMAARDEDGDAGEDEEEESRPKRSRAGTKGGSKAGAASGAGAAGGPGAAKGGGRRPKTLKARVWRTLTGWMATVVKLNGKKLLPSNAVVLRLTVPLALWVVAVVIVFGVSYVQLQGLQAPLSSLNAAGHVTYRIARVRLFGNRMIFEPSQEHRDALRGELLTLRKVYQTVTDLFFRTNECLRTDVSTCFPIGDRYYQQTHSGLDVMINGFIDAYDYLSGLPADKSHADDPRYLYITRYVSANDMAQGLRHATNVFESDMIASFEQCKMLHVGVLVATIALALLYVVMLFRPYARRLHDESLDIAGMLSQLPPEAGAEDHVRTVVLGGAAASSVSGGGAAPSAGGGSGGAGAGAGPVAAGGRGVLLSVGGVVGGGAPYYGQGPAANGAGGAAWGAVGPSGGGGGYYGGGGGGGGGGYGGGGYGGGGGGSAYGAANGGYGGYSQAGGAKYGGSGPSRNGGGGGGY</sequence>
<feature type="compositionally biased region" description="Gly residues" evidence="1">
    <location>
        <begin position="96"/>
        <end position="106"/>
    </location>
</feature>
<dbReference type="GeneID" id="25736871"/>
<keyword evidence="2" id="KW-0812">Transmembrane</keyword>
<dbReference type="OrthoDB" id="547932at2759"/>
<dbReference type="PANTHER" id="PTHR31600">
    <property type="entry name" value="TINY MACROCYSTS PROTEIN B-RELATED"/>
    <property type="match status" value="1"/>
</dbReference>
<gene>
    <name evidence="3" type="ORF">MNEG_3993</name>
</gene>
<dbReference type="EMBL" id="KK100751">
    <property type="protein sequence ID" value="KIZ03959.1"/>
    <property type="molecule type" value="Genomic_DNA"/>
</dbReference>
<feature type="transmembrane region" description="Helical" evidence="2">
    <location>
        <begin position="143"/>
        <end position="167"/>
    </location>
</feature>
<proteinExistence type="predicted"/>
<dbReference type="KEGG" id="mng:MNEG_3993"/>
<dbReference type="RefSeq" id="XP_013902978.1">
    <property type="nucleotide sequence ID" value="XM_014047524.1"/>
</dbReference>
<keyword evidence="2" id="KW-0472">Membrane</keyword>
<feature type="region of interest" description="Disordered" evidence="1">
    <location>
        <begin position="1"/>
        <end position="112"/>
    </location>
</feature>
<feature type="compositionally biased region" description="Gly residues" evidence="1">
    <location>
        <begin position="1"/>
        <end position="31"/>
    </location>
</feature>